<organism evidence="1">
    <name type="scientific">Arundo donax</name>
    <name type="common">Giant reed</name>
    <name type="synonym">Donax arundinaceus</name>
    <dbReference type="NCBI Taxonomy" id="35708"/>
    <lineage>
        <taxon>Eukaryota</taxon>
        <taxon>Viridiplantae</taxon>
        <taxon>Streptophyta</taxon>
        <taxon>Embryophyta</taxon>
        <taxon>Tracheophyta</taxon>
        <taxon>Spermatophyta</taxon>
        <taxon>Magnoliopsida</taxon>
        <taxon>Liliopsida</taxon>
        <taxon>Poales</taxon>
        <taxon>Poaceae</taxon>
        <taxon>PACMAD clade</taxon>
        <taxon>Arundinoideae</taxon>
        <taxon>Arundineae</taxon>
        <taxon>Arundo</taxon>
    </lineage>
</organism>
<dbReference type="AlphaFoldDB" id="A0A0A9BQN9"/>
<accession>A0A0A9BQN9</accession>
<proteinExistence type="predicted"/>
<reference evidence="1" key="2">
    <citation type="journal article" date="2015" name="Data Brief">
        <title>Shoot transcriptome of the giant reed, Arundo donax.</title>
        <authorList>
            <person name="Barrero R.A."/>
            <person name="Guerrero F.D."/>
            <person name="Moolhuijzen P."/>
            <person name="Goolsby J.A."/>
            <person name="Tidwell J."/>
            <person name="Bellgard S.E."/>
            <person name="Bellgard M.I."/>
        </authorList>
    </citation>
    <scope>NUCLEOTIDE SEQUENCE</scope>
    <source>
        <tissue evidence="1">Shoot tissue taken approximately 20 cm above the soil surface</tissue>
    </source>
</reference>
<evidence type="ECO:0000313" key="1">
    <source>
        <dbReference type="EMBL" id="JAD63535.1"/>
    </source>
</evidence>
<reference evidence="1" key="1">
    <citation type="submission" date="2014-09" db="EMBL/GenBank/DDBJ databases">
        <authorList>
            <person name="Magalhaes I.L.F."/>
            <person name="Oliveira U."/>
            <person name="Santos F.R."/>
            <person name="Vidigal T.H.D.A."/>
            <person name="Brescovit A.D."/>
            <person name="Santos A.J."/>
        </authorList>
    </citation>
    <scope>NUCLEOTIDE SEQUENCE</scope>
    <source>
        <tissue evidence="1">Shoot tissue taken approximately 20 cm above the soil surface</tissue>
    </source>
</reference>
<sequence>MNPKRRRFLQQTNMIFLTVQLVCNFGCSICSFRRRTFQQNSYTTCLSLKARKIVYLEFVLLILYNKLV</sequence>
<protein>
    <submittedName>
        <fullName evidence="1">Uncharacterized protein</fullName>
    </submittedName>
</protein>
<name>A0A0A9BQN9_ARUDO</name>
<dbReference type="EMBL" id="GBRH01234360">
    <property type="protein sequence ID" value="JAD63535.1"/>
    <property type="molecule type" value="Transcribed_RNA"/>
</dbReference>